<sequence>MGYIETLSQGAKRASVQLRTLDEKSKNALLTNIADALNDYKTRIFEANAEDIERARVNGTKEAMIERLAINEKVFKSILTGIEDTIKLKDPIGNVDKMWVNENGLQIGVKRVPLGVIGIIYESRPNVTVDAAVLCLKTGNAVILKGGSDALGTNRVLIEAIKDGLRRSNLPVEAVQFIDTTDREATKLLLLQTEYVDCVIPRGGAGLIQFVLENARVPVIETGTGNCHIYVDKGYDVQNAIDIILNAKMQKPGACNAVETILVHTDEMAALAAPLVKALAENDVKMHACPAFAKVLDETALAYSPATEKDYFTEYLDYELALKCVDSMTDAIDHIEQYSTHHSESILTDDYSNATTFLNKVDSAAVYVNASTRFTDGSVFGFGAEIGISTQKLHARGPMGLEALTTIKYIVYGQGQIRP</sequence>
<comment type="subcellular location">
    <subcellularLocation>
        <location evidence="7">Cytoplasm</location>
    </subcellularLocation>
</comment>
<comment type="caution">
    <text evidence="9">The sequence shown here is derived from an EMBL/GenBank/DDBJ whole genome shotgun (WGS) entry which is preliminary data.</text>
</comment>
<dbReference type="GO" id="GO:0004350">
    <property type="term" value="F:glutamate-5-semialdehyde dehydrogenase activity"/>
    <property type="evidence" value="ECO:0007669"/>
    <property type="project" value="UniProtKB-EC"/>
</dbReference>
<dbReference type="Proteomes" id="UP000746471">
    <property type="component" value="Unassembled WGS sequence"/>
</dbReference>
<dbReference type="InterPro" id="IPR016163">
    <property type="entry name" value="Ald_DH_C"/>
</dbReference>
<dbReference type="Gene3D" id="3.40.309.10">
    <property type="entry name" value="Aldehyde Dehydrogenase, Chain A, domain 2"/>
    <property type="match status" value="1"/>
</dbReference>
<gene>
    <name evidence="7" type="primary">proA</name>
    <name evidence="9" type="ORF">KHM83_15845</name>
</gene>
<keyword evidence="2 7" id="KW-0028">Amino-acid biosynthesis</keyword>
<dbReference type="EC" id="1.2.1.41" evidence="7"/>
<comment type="pathway">
    <text evidence="1 7">Amino-acid biosynthesis; L-proline biosynthesis; L-glutamate 5-semialdehyde from L-glutamate: step 2/2.</text>
</comment>
<keyword evidence="7" id="KW-0963">Cytoplasm</keyword>
<dbReference type="NCBIfam" id="NF001221">
    <property type="entry name" value="PRK00197.1"/>
    <property type="match status" value="1"/>
</dbReference>
<organism evidence="9 10">
    <name type="scientific">Fusibacter paucivorans</name>
    <dbReference type="NCBI Taxonomy" id="76009"/>
    <lineage>
        <taxon>Bacteria</taxon>
        <taxon>Bacillati</taxon>
        <taxon>Bacillota</taxon>
        <taxon>Clostridia</taxon>
        <taxon>Eubacteriales</taxon>
        <taxon>Eubacteriales Family XII. Incertae Sedis</taxon>
        <taxon>Fusibacter</taxon>
    </lineage>
</organism>
<dbReference type="EMBL" id="JAHBCL010000032">
    <property type="protein sequence ID" value="MBS7528160.1"/>
    <property type="molecule type" value="Genomic_DNA"/>
</dbReference>
<dbReference type="Gene3D" id="3.40.605.10">
    <property type="entry name" value="Aldehyde Dehydrogenase, Chain A, domain 1"/>
    <property type="match status" value="1"/>
</dbReference>
<keyword evidence="3 7" id="KW-0641">Proline biosynthesis</keyword>
<keyword evidence="5 7" id="KW-0560">Oxidoreductase</keyword>
<reference evidence="9 10" key="1">
    <citation type="submission" date="2021-05" db="EMBL/GenBank/DDBJ databases">
        <title>Fusibacter ferrireducens sp. nov., an anaerobic, sulfur- and Fe-reducing bacterium isolated from the mangrove sediment.</title>
        <authorList>
            <person name="Qiu D."/>
        </authorList>
    </citation>
    <scope>NUCLEOTIDE SEQUENCE [LARGE SCALE GENOMIC DNA]</scope>
    <source>
        <strain evidence="9 10">DSM 12116</strain>
    </source>
</reference>
<evidence type="ECO:0000256" key="7">
    <source>
        <dbReference type="HAMAP-Rule" id="MF_00412"/>
    </source>
</evidence>
<dbReference type="CDD" id="cd07079">
    <property type="entry name" value="ALDH_F18-19_ProA-GPR"/>
    <property type="match status" value="1"/>
</dbReference>
<comment type="similarity">
    <text evidence="7">Belongs to the gamma-glutamyl phosphate reductase family.</text>
</comment>
<evidence type="ECO:0000256" key="5">
    <source>
        <dbReference type="ARBA" id="ARBA00023002"/>
    </source>
</evidence>
<keyword evidence="10" id="KW-1185">Reference proteome</keyword>
<dbReference type="InterPro" id="IPR000965">
    <property type="entry name" value="GPR_dom"/>
</dbReference>
<dbReference type="PIRSF" id="PIRSF000151">
    <property type="entry name" value="GPR"/>
    <property type="match status" value="1"/>
</dbReference>
<dbReference type="RefSeq" id="WP_213238017.1">
    <property type="nucleotide sequence ID" value="NZ_JAHBCL010000032.1"/>
</dbReference>
<feature type="domain" description="Aldehyde dehydrogenase" evidence="8">
    <location>
        <begin position="7"/>
        <end position="284"/>
    </location>
</feature>
<evidence type="ECO:0000256" key="1">
    <source>
        <dbReference type="ARBA" id="ARBA00004985"/>
    </source>
</evidence>
<comment type="catalytic activity">
    <reaction evidence="6 7">
        <text>L-glutamate 5-semialdehyde + phosphate + NADP(+) = L-glutamyl 5-phosphate + NADPH + H(+)</text>
        <dbReference type="Rhea" id="RHEA:19541"/>
        <dbReference type="ChEBI" id="CHEBI:15378"/>
        <dbReference type="ChEBI" id="CHEBI:43474"/>
        <dbReference type="ChEBI" id="CHEBI:57783"/>
        <dbReference type="ChEBI" id="CHEBI:58066"/>
        <dbReference type="ChEBI" id="CHEBI:58274"/>
        <dbReference type="ChEBI" id="CHEBI:58349"/>
        <dbReference type="EC" id="1.2.1.41"/>
    </reaction>
</comment>
<dbReference type="InterPro" id="IPR020593">
    <property type="entry name" value="G-glutamylP_reductase_CS"/>
</dbReference>
<accession>A0ABS5PSL3</accession>
<dbReference type="PROSITE" id="PS01223">
    <property type="entry name" value="PROA"/>
    <property type="match status" value="1"/>
</dbReference>
<comment type="function">
    <text evidence="7">Catalyzes the NADPH-dependent reduction of L-glutamate 5-phosphate into L-glutamate 5-semialdehyde and phosphate. The product spontaneously undergoes cyclization to form 1-pyrroline-5-carboxylate.</text>
</comment>
<protein>
    <recommendedName>
        <fullName evidence="7">Gamma-glutamyl phosphate reductase</fullName>
        <shortName evidence="7">GPR</shortName>
        <ecNumber evidence="7">1.2.1.41</ecNumber>
    </recommendedName>
    <alternativeName>
        <fullName evidence="7">Glutamate-5-semialdehyde dehydrogenase</fullName>
    </alternativeName>
    <alternativeName>
        <fullName evidence="7">Glutamyl-gamma-semialdehyde dehydrogenase</fullName>
        <shortName evidence="7">GSA dehydrogenase</shortName>
    </alternativeName>
</protein>
<dbReference type="InterPro" id="IPR015590">
    <property type="entry name" value="Aldehyde_DH_dom"/>
</dbReference>
<dbReference type="InterPro" id="IPR012134">
    <property type="entry name" value="Glu-5-SA_DH"/>
</dbReference>
<evidence type="ECO:0000313" key="10">
    <source>
        <dbReference type="Proteomes" id="UP000746471"/>
    </source>
</evidence>
<evidence type="ECO:0000256" key="2">
    <source>
        <dbReference type="ARBA" id="ARBA00022605"/>
    </source>
</evidence>
<evidence type="ECO:0000256" key="4">
    <source>
        <dbReference type="ARBA" id="ARBA00022857"/>
    </source>
</evidence>
<keyword evidence="4 7" id="KW-0521">NADP</keyword>
<name>A0ABS5PSL3_9FIRM</name>
<dbReference type="InterPro" id="IPR016161">
    <property type="entry name" value="Ald_DH/histidinol_DH"/>
</dbReference>
<dbReference type="SUPFAM" id="SSF53720">
    <property type="entry name" value="ALDH-like"/>
    <property type="match status" value="1"/>
</dbReference>
<evidence type="ECO:0000259" key="8">
    <source>
        <dbReference type="Pfam" id="PF00171"/>
    </source>
</evidence>
<evidence type="ECO:0000256" key="3">
    <source>
        <dbReference type="ARBA" id="ARBA00022650"/>
    </source>
</evidence>
<dbReference type="HAMAP" id="MF_00412">
    <property type="entry name" value="ProA"/>
    <property type="match status" value="1"/>
</dbReference>
<dbReference type="PANTHER" id="PTHR11063:SF8">
    <property type="entry name" value="DELTA-1-PYRROLINE-5-CARBOXYLATE SYNTHASE"/>
    <property type="match status" value="1"/>
</dbReference>
<dbReference type="InterPro" id="IPR016162">
    <property type="entry name" value="Ald_DH_N"/>
</dbReference>
<dbReference type="PANTHER" id="PTHR11063">
    <property type="entry name" value="GLUTAMATE SEMIALDEHYDE DEHYDROGENASE"/>
    <property type="match status" value="1"/>
</dbReference>
<proteinExistence type="inferred from homology"/>
<evidence type="ECO:0000256" key="6">
    <source>
        <dbReference type="ARBA" id="ARBA00049024"/>
    </source>
</evidence>
<dbReference type="Pfam" id="PF00171">
    <property type="entry name" value="Aldedh"/>
    <property type="match status" value="1"/>
</dbReference>
<evidence type="ECO:0000313" key="9">
    <source>
        <dbReference type="EMBL" id="MBS7528160.1"/>
    </source>
</evidence>
<dbReference type="NCBIfam" id="TIGR00407">
    <property type="entry name" value="proA"/>
    <property type="match status" value="1"/>
</dbReference>